<evidence type="ECO:0000256" key="3">
    <source>
        <dbReference type="ARBA" id="ARBA00022679"/>
    </source>
</evidence>
<comment type="subcellular location">
    <subcellularLocation>
        <location evidence="11">Cytoplasm</location>
    </subcellularLocation>
</comment>
<evidence type="ECO:0000256" key="2">
    <source>
        <dbReference type="ARBA" id="ARBA00022555"/>
    </source>
</evidence>
<dbReference type="Proteomes" id="UP000182624">
    <property type="component" value="Unassembled WGS sequence"/>
</dbReference>
<comment type="catalytic activity">
    <reaction evidence="9 11">
        <text>S-sulfanyl-L-cysteinyl-[protein] + uridine(34) in tRNA + AH2 + ATP = 2-thiouridine(34) in tRNA + L-cysteinyl-[protein] + A + AMP + diphosphate + H(+)</text>
        <dbReference type="Rhea" id="RHEA:47032"/>
        <dbReference type="Rhea" id="RHEA-COMP:10131"/>
        <dbReference type="Rhea" id="RHEA-COMP:11726"/>
        <dbReference type="Rhea" id="RHEA-COMP:11727"/>
        <dbReference type="Rhea" id="RHEA-COMP:11728"/>
        <dbReference type="ChEBI" id="CHEBI:13193"/>
        <dbReference type="ChEBI" id="CHEBI:15378"/>
        <dbReference type="ChEBI" id="CHEBI:17499"/>
        <dbReference type="ChEBI" id="CHEBI:29950"/>
        <dbReference type="ChEBI" id="CHEBI:30616"/>
        <dbReference type="ChEBI" id="CHEBI:33019"/>
        <dbReference type="ChEBI" id="CHEBI:61963"/>
        <dbReference type="ChEBI" id="CHEBI:65315"/>
        <dbReference type="ChEBI" id="CHEBI:87170"/>
        <dbReference type="ChEBI" id="CHEBI:456215"/>
        <dbReference type="EC" id="2.8.1.13"/>
    </reaction>
</comment>
<dbReference type="FunFam" id="3.40.50.620:FF:000115">
    <property type="entry name" value="tRNA-specific 2-thiouridylase MnmA"/>
    <property type="match status" value="1"/>
</dbReference>
<dbReference type="OrthoDB" id="9800696at2"/>
<accession>A0A1I5WKS7</accession>
<name>A0A1I5WKS7_9FIRM</name>
<keyword evidence="3 11" id="KW-0808">Transferase</keyword>
<feature type="binding site" evidence="11">
    <location>
        <position position="132"/>
    </location>
    <ligand>
        <name>ATP</name>
        <dbReference type="ChEBI" id="CHEBI:30616"/>
    </ligand>
</feature>
<gene>
    <name evidence="11" type="primary">mnmA</name>
    <name evidence="14" type="ORF">SAMN04487928_12340</name>
</gene>
<feature type="site" description="Interaction with tRNA" evidence="11">
    <location>
        <position position="133"/>
    </location>
</feature>
<dbReference type="NCBIfam" id="NF001138">
    <property type="entry name" value="PRK00143.1"/>
    <property type="match status" value="1"/>
</dbReference>
<feature type="region of interest" description="Interaction with tRNA" evidence="11">
    <location>
        <begin position="310"/>
        <end position="311"/>
    </location>
</feature>
<dbReference type="RefSeq" id="WP_074890112.1">
    <property type="nucleotide sequence ID" value="NZ_FOXO01000023.1"/>
</dbReference>
<comment type="function">
    <text evidence="10 11">Catalyzes the 2-thiolation of uridine at the wobble position (U34) of tRNA, leading to the formation of s(2)U34.</text>
</comment>
<dbReference type="FunFam" id="2.30.30.280:FF:000001">
    <property type="entry name" value="tRNA-specific 2-thiouridylase MnmA"/>
    <property type="match status" value="1"/>
</dbReference>
<keyword evidence="7 11" id="KW-0694">RNA-binding</keyword>
<keyword evidence="5 11" id="KW-0547">Nucleotide-binding</keyword>
<dbReference type="FunFam" id="2.40.30.10:FF:000023">
    <property type="entry name" value="tRNA-specific 2-thiouridylase MnmA"/>
    <property type="match status" value="1"/>
</dbReference>
<dbReference type="Gene3D" id="2.30.30.280">
    <property type="entry name" value="Adenine nucleotide alpha hydrolases-like domains"/>
    <property type="match status" value="1"/>
</dbReference>
<evidence type="ECO:0000313" key="15">
    <source>
        <dbReference type="Proteomes" id="UP000182624"/>
    </source>
</evidence>
<feature type="binding site" evidence="11">
    <location>
        <begin position="13"/>
        <end position="20"/>
    </location>
    <ligand>
        <name>ATP</name>
        <dbReference type="ChEBI" id="CHEBI:30616"/>
    </ligand>
</feature>
<keyword evidence="1 11" id="KW-0963">Cytoplasm</keyword>
<dbReference type="PANTHER" id="PTHR11933">
    <property type="entry name" value="TRNA 5-METHYLAMINOMETHYL-2-THIOURIDYLATE -METHYLTRANSFERASE"/>
    <property type="match status" value="1"/>
</dbReference>
<dbReference type="Pfam" id="PF03054">
    <property type="entry name" value="tRNA_Me_trans"/>
    <property type="match status" value="1"/>
</dbReference>
<protein>
    <recommendedName>
        <fullName evidence="11">tRNA-specific 2-thiouridylase MnmA</fullName>
        <ecNumber evidence="11">2.8.1.13</ecNumber>
    </recommendedName>
</protein>
<keyword evidence="15" id="KW-1185">Reference proteome</keyword>
<dbReference type="Gene3D" id="3.40.50.620">
    <property type="entry name" value="HUPs"/>
    <property type="match status" value="1"/>
</dbReference>
<dbReference type="GO" id="GO:0000049">
    <property type="term" value="F:tRNA binding"/>
    <property type="evidence" value="ECO:0007669"/>
    <property type="project" value="UniProtKB-KW"/>
</dbReference>
<dbReference type="NCBIfam" id="TIGR00420">
    <property type="entry name" value="trmU"/>
    <property type="match status" value="1"/>
</dbReference>
<dbReference type="Pfam" id="PF20258">
    <property type="entry name" value="tRNA_Me_trans_C"/>
    <property type="match status" value="1"/>
</dbReference>
<feature type="domain" description="tRNA-specific 2-thiouridylase MnmA-like C-terminal" evidence="12">
    <location>
        <begin position="284"/>
        <end position="359"/>
    </location>
</feature>
<dbReference type="CDD" id="cd01998">
    <property type="entry name" value="MnmA_TRMU-like"/>
    <property type="match status" value="1"/>
</dbReference>
<evidence type="ECO:0000259" key="13">
    <source>
        <dbReference type="Pfam" id="PF20259"/>
    </source>
</evidence>
<reference evidence="15" key="1">
    <citation type="submission" date="2016-10" db="EMBL/GenBank/DDBJ databases">
        <authorList>
            <person name="Varghese N."/>
            <person name="Submissions S."/>
        </authorList>
    </citation>
    <scope>NUCLEOTIDE SEQUENCE [LARGE SCALE GENOMIC DNA]</scope>
    <source>
        <strain evidence="15">P18</strain>
    </source>
</reference>
<feature type="active site" description="Cysteine persulfide intermediate" evidence="11">
    <location>
        <position position="204"/>
    </location>
</feature>
<dbReference type="InterPro" id="IPR004506">
    <property type="entry name" value="MnmA-like"/>
</dbReference>
<feature type="binding site" evidence="11">
    <location>
        <position position="39"/>
    </location>
    <ligand>
        <name>ATP</name>
        <dbReference type="ChEBI" id="CHEBI:30616"/>
    </ligand>
</feature>
<feature type="region of interest" description="Interaction with tRNA" evidence="11">
    <location>
        <begin position="154"/>
        <end position="156"/>
    </location>
</feature>
<dbReference type="InterPro" id="IPR046885">
    <property type="entry name" value="MnmA-like_C"/>
</dbReference>
<feature type="domain" description="tRNA-specific 2-thiouridylase MnmA-like central" evidence="13">
    <location>
        <begin position="214"/>
        <end position="277"/>
    </location>
</feature>
<dbReference type="SUPFAM" id="SSF52402">
    <property type="entry name" value="Adenine nucleotide alpha hydrolases-like"/>
    <property type="match status" value="1"/>
</dbReference>
<evidence type="ECO:0000256" key="4">
    <source>
        <dbReference type="ARBA" id="ARBA00022694"/>
    </source>
</evidence>
<dbReference type="GO" id="GO:0005524">
    <property type="term" value="F:ATP binding"/>
    <property type="evidence" value="ECO:0007669"/>
    <property type="project" value="UniProtKB-KW"/>
</dbReference>
<keyword evidence="8" id="KW-1015">Disulfide bond</keyword>
<dbReference type="InterPro" id="IPR023382">
    <property type="entry name" value="MnmA-like_central_sf"/>
</dbReference>
<feature type="site" description="Interaction with tRNA" evidence="11">
    <location>
        <position position="343"/>
    </location>
</feature>
<dbReference type="InterPro" id="IPR014729">
    <property type="entry name" value="Rossmann-like_a/b/a_fold"/>
</dbReference>
<comment type="similarity">
    <text evidence="11">Belongs to the MnmA/TRMU family.</text>
</comment>
<evidence type="ECO:0000256" key="1">
    <source>
        <dbReference type="ARBA" id="ARBA00022490"/>
    </source>
</evidence>
<keyword evidence="4 11" id="KW-0819">tRNA processing</keyword>
<organism evidence="14 15">
    <name type="scientific">Butyrivibrio proteoclasticus</name>
    <dbReference type="NCBI Taxonomy" id="43305"/>
    <lineage>
        <taxon>Bacteria</taxon>
        <taxon>Bacillati</taxon>
        <taxon>Bacillota</taxon>
        <taxon>Clostridia</taxon>
        <taxon>Lachnospirales</taxon>
        <taxon>Lachnospiraceae</taxon>
        <taxon>Butyrivibrio</taxon>
    </lineage>
</organism>
<dbReference type="InterPro" id="IPR046884">
    <property type="entry name" value="MnmA-like_central"/>
</dbReference>
<comment type="caution">
    <text evidence="11">Lacks conserved residue(s) required for the propagation of feature annotation.</text>
</comment>
<dbReference type="EMBL" id="FOXO01000023">
    <property type="protein sequence ID" value="SFQ20319.1"/>
    <property type="molecule type" value="Genomic_DNA"/>
</dbReference>
<keyword evidence="2 11" id="KW-0820">tRNA-binding</keyword>
<dbReference type="Gene3D" id="2.40.30.10">
    <property type="entry name" value="Translation factors"/>
    <property type="match status" value="1"/>
</dbReference>
<evidence type="ECO:0000256" key="9">
    <source>
        <dbReference type="ARBA" id="ARBA00051542"/>
    </source>
</evidence>
<dbReference type="EC" id="2.8.1.13" evidence="11"/>
<evidence type="ECO:0000313" key="14">
    <source>
        <dbReference type="EMBL" id="SFQ20319.1"/>
    </source>
</evidence>
<proteinExistence type="inferred from homology"/>
<dbReference type="Pfam" id="PF20259">
    <property type="entry name" value="tRNA_Me_trans_M"/>
    <property type="match status" value="1"/>
</dbReference>
<evidence type="ECO:0000256" key="8">
    <source>
        <dbReference type="ARBA" id="ARBA00023157"/>
    </source>
</evidence>
<dbReference type="AlphaFoldDB" id="A0A1I5WKS7"/>
<evidence type="ECO:0000256" key="10">
    <source>
        <dbReference type="ARBA" id="ARBA00056575"/>
    </source>
</evidence>
<keyword evidence="6 11" id="KW-0067">ATP-binding</keyword>
<evidence type="ECO:0000256" key="6">
    <source>
        <dbReference type="ARBA" id="ARBA00022840"/>
    </source>
</evidence>
<dbReference type="GO" id="GO:0103016">
    <property type="term" value="F:tRNA-uridine 2-sulfurtransferase activity"/>
    <property type="evidence" value="ECO:0007669"/>
    <property type="project" value="UniProtKB-EC"/>
</dbReference>
<evidence type="ECO:0000256" key="7">
    <source>
        <dbReference type="ARBA" id="ARBA00022884"/>
    </source>
</evidence>
<dbReference type="GO" id="GO:0002143">
    <property type="term" value="P:tRNA wobble position uridine thiolation"/>
    <property type="evidence" value="ECO:0007669"/>
    <property type="project" value="TreeGrafter"/>
</dbReference>
<dbReference type="HAMAP" id="MF_00144">
    <property type="entry name" value="tRNA_thiouridyl_MnmA"/>
    <property type="match status" value="1"/>
</dbReference>
<sequence>MSENSLNKKALIAMSGGVDSSVAAALMVDKGYDCMGCTMRLYENDMVGKDLFDTCCSLADTQDARAVCDRLGIDYQIYHYEAEFRENVIEPFVCSYERGETPNPCIRCNKYLKFDILYQKGREMGFDYIVTGHYARIEEKDGHYYLLKAKDLNKDQSYVLYDLTEEQLSHTFFPLGEYTKTETRGIAEGKEFVTSHKSESQDICFVPDGDYEAMIKRYRGKDYPKGNFVDVNGNVLGQHKGIIGYTIGQRRGLGIPDKKRLYVTRLDVQNNQVILGDNEDLFKREVQIRDFHWITGDAPKNEFRCSAKIRYRHKEQPGVCIINDDGSAVFTFDEPQRAITPGQSAVLYDGDYVLGGGIISNI</sequence>
<evidence type="ECO:0000259" key="12">
    <source>
        <dbReference type="Pfam" id="PF20258"/>
    </source>
</evidence>
<dbReference type="PANTHER" id="PTHR11933:SF5">
    <property type="entry name" value="MITOCHONDRIAL TRNA-SPECIFIC 2-THIOURIDYLASE 1"/>
    <property type="match status" value="1"/>
</dbReference>
<evidence type="ECO:0000256" key="5">
    <source>
        <dbReference type="ARBA" id="ARBA00022741"/>
    </source>
</evidence>
<dbReference type="GO" id="GO:0005737">
    <property type="term" value="C:cytoplasm"/>
    <property type="evidence" value="ECO:0007669"/>
    <property type="project" value="UniProtKB-SubCell"/>
</dbReference>
<evidence type="ECO:0000256" key="11">
    <source>
        <dbReference type="HAMAP-Rule" id="MF_00144"/>
    </source>
</evidence>
<feature type="active site" description="Nucleophile" evidence="11">
    <location>
        <position position="108"/>
    </location>
</feature>